<reference evidence="1" key="1">
    <citation type="submission" date="2014-09" db="EMBL/GenBank/DDBJ databases">
        <authorList>
            <person name="Magalhaes I.L.F."/>
            <person name="Oliveira U."/>
            <person name="Santos F.R."/>
            <person name="Vidigal T.H.D.A."/>
            <person name="Brescovit A.D."/>
            <person name="Santos A.J."/>
        </authorList>
    </citation>
    <scope>NUCLEOTIDE SEQUENCE</scope>
    <source>
        <tissue evidence="1">Shoot tissue taken approximately 20 cm above the soil surface</tissue>
    </source>
</reference>
<name>A0A0A9B7P6_ARUDO</name>
<proteinExistence type="predicted"/>
<protein>
    <submittedName>
        <fullName evidence="1">Uncharacterized protein</fullName>
    </submittedName>
</protein>
<sequence>MFHISIISKVHLQLMEISVAGCISYTRLMLLLVRHVLYVAFYRL</sequence>
<reference evidence="1" key="2">
    <citation type="journal article" date="2015" name="Data Brief">
        <title>Shoot transcriptome of the giant reed, Arundo donax.</title>
        <authorList>
            <person name="Barrero R.A."/>
            <person name="Guerrero F.D."/>
            <person name="Moolhuijzen P."/>
            <person name="Goolsby J.A."/>
            <person name="Tidwell J."/>
            <person name="Bellgard S.E."/>
            <person name="Bellgard M.I."/>
        </authorList>
    </citation>
    <scope>NUCLEOTIDE SEQUENCE</scope>
    <source>
        <tissue evidence="1">Shoot tissue taken approximately 20 cm above the soil surface</tissue>
    </source>
</reference>
<dbReference type="EMBL" id="GBRH01239737">
    <property type="protein sequence ID" value="JAD58158.1"/>
    <property type="molecule type" value="Transcribed_RNA"/>
</dbReference>
<accession>A0A0A9B7P6</accession>
<dbReference type="AlphaFoldDB" id="A0A0A9B7P6"/>
<organism evidence="1">
    <name type="scientific">Arundo donax</name>
    <name type="common">Giant reed</name>
    <name type="synonym">Donax arundinaceus</name>
    <dbReference type="NCBI Taxonomy" id="35708"/>
    <lineage>
        <taxon>Eukaryota</taxon>
        <taxon>Viridiplantae</taxon>
        <taxon>Streptophyta</taxon>
        <taxon>Embryophyta</taxon>
        <taxon>Tracheophyta</taxon>
        <taxon>Spermatophyta</taxon>
        <taxon>Magnoliopsida</taxon>
        <taxon>Liliopsida</taxon>
        <taxon>Poales</taxon>
        <taxon>Poaceae</taxon>
        <taxon>PACMAD clade</taxon>
        <taxon>Arundinoideae</taxon>
        <taxon>Arundineae</taxon>
        <taxon>Arundo</taxon>
    </lineage>
</organism>
<evidence type="ECO:0000313" key="1">
    <source>
        <dbReference type="EMBL" id="JAD58158.1"/>
    </source>
</evidence>